<feature type="domain" description="SH3" evidence="5">
    <location>
        <begin position="1508"/>
        <end position="1569"/>
    </location>
</feature>
<dbReference type="OrthoDB" id="73680at2759"/>
<dbReference type="Pfam" id="PF07653">
    <property type="entry name" value="SH3_2"/>
    <property type="match status" value="1"/>
</dbReference>
<dbReference type="GO" id="GO:0045944">
    <property type="term" value="P:positive regulation of transcription by RNA polymerase II"/>
    <property type="evidence" value="ECO:0007669"/>
    <property type="project" value="TreeGrafter"/>
</dbReference>
<comment type="caution">
    <text evidence="6">The sequence shown here is derived from an EMBL/GenBank/DDBJ whole genome shotgun (WGS) entry which is preliminary data.</text>
</comment>
<proteinExistence type="inferred from homology"/>
<sequence length="1799" mass="204313">RRTELSPWESSIVDRLMTPTLSFLARSRSAVSVQSKDSQSPLCPRSASASPLAVCSHRPHRCSEGWRVTTSTPDITQRPRKRDSTPMDKNKKEKKDKERENEKEKSAITKEKVLKKRQSLPSMPARCEPSPTLLKQRASSPRPSPATISPKTPKSRPRRARTPIRVEARAKTPVAAEHARERQTSSPIPSVAVLSTPGTPPHTDRPTSDQSLPSISIPAASPSPSSAKPIAGTTDPEEAARILAEKRRQAREQREREEQERREQEEREREERLVQEAEEKRRKEEEARLMAEQQRLREEAERLQQEKEAQEKARAEQEESERLQKQKEEAEAKAREEAERQRLEREKHFQKEEQERLQRKKRLEEIMKRTRKTDTPEKRDIKSSPPPQVNGGSSKPETESNKASEDYLPSTELKQDSQSQSGRKESSSTPVINGIQAPKHENGLSAGEASHFEEVIQLSNHSSANGNGREKSESDIPNEPIMAFDGSMVFSHCPNTFRGRKYPREYQNNREFRGYHRGFRRPYYFRGRGRGYFRGRFQRGGGFYNNYRSNNWQNFGQYPQQKQQKQHKQQQTQQQKQYAHSPKRGRSRTPKKRSNSPKSLSHSQRSDRSSSLHSHRSSSSASSRQIHASAKNNCEAGIEVQSAPKESQEPKVQEGHHAEKDGSTSGEKAPKTWLFPINHNSSPKRASVHIHSTVSAVHYDPASSESGPVPDNSGATSNGATFSQPIAPTPSNSSPLKKSPTTVFSGVGLFSNADQEEDTVAISIAFKKFLEEQKNKKQALEDKCMENEADNGNAFPENRNSKCEGTFDQSSCPRLYSPAEQNNKMESEKNKYLESFKGNTSSNSFRPAILSDEEDEDGEDTKPHLKMRVVEDDVPKLKSKVTMSARELFEEHFRRLDDRTWDDELEAFLINREKERAANILFALSKREKFARKFEDLSPERPSKVKRKDKMTLSPSPTFKPLSRKSSDIQEQEMFLVDESSQRASGKREKEFSLRMDSLSDDLARSSVLSNDWRNAMDLVHSDNKGLQHRWCYNLCRSTTELFAQHVISIVHYVTAQHFPSSGVTLSDRFAMYQRLAVEKETMKARKSPEIHRRIDVSPSAFMRHSFLFDELKDSGESSSKAEVKQFKGDTKDLPMNVEKRKKYLIRDTNEKKEERGESGKSESSMESSTEKSSKHHKTSKKSKKKRERSHSSSSSSSFVHEEETESTEKSSTQLQARECVGTSETGKTHGGFQFRIRGRGWSRVNCLGNDSKCNSNALMEGHSKNMDWDSEQMSKTKKYYLLDKKNVEAERKWVETQGRGQSAIPRVKGRFILRRPTISFTTKNSIWTHDRFKASGDEVLVLLDFEGTMGDEITIRAGDVMKNVTMSSEEGWLEGELRGKRGIFPASFVKEVPVHLKGDSKREPRSLRKTKVMKEPCRKCEVTYTYTPVHQDELELVVGETIEIVKEIEDGWWMGKKGGKIGAFPSNFVKEIFVCPKDVKSRGKLSDAIFNKEEAQQQRASIRKKTNIKECCQVMFDYKGNAEDELDLKKGDTVTIINKASGDEGWWEGELNGRRGFFPDNFVMIIPVEDLQGKSQPPVRRGTEKHSVKQPSGMDKSSTEANKKSEIKDEKSEAKDPRIDVPGKIKLPGLFKASPPPVKDKPCKPASKPSDDQSPMSPKPTDSKPKDSDQFDGVDVSSAKLNHPTANRAKPPQRRPPSHTPSSSDSNKNEASALTKTDEADNHTFPSKTTVNYLAVNNTTLAPHPPSQTETKPTLEQVLAELKELRMEMELFKTRHETDMKELKNELNEEKSKRTRLQ</sequence>
<dbReference type="InterPro" id="IPR035468">
    <property type="entry name" value="SH3D21_SH3"/>
</dbReference>
<evidence type="ECO:0000313" key="6">
    <source>
        <dbReference type="EMBL" id="KAF5901439.1"/>
    </source>
</evidence>
<evidence type="ECO:0000313" key="7">
    <source>
        <dbReference type="Proteomes" id="UP000727407"/>
    </source>
</evidence>
<dbReference type="Pfam" id="PF15440">
    <property type="entry name" value="THRAP3_BCLAF1"/>
    <property type="match status" value="1"/>
</dbReference>
<dbReference type="PANTHER" id="PTHR15268">
    <property type="entry name" value="THRAP3/BCLAF1"/>
    <property type="match status" value="1"/>
</dbReference>
<feature type="compositionally biased region" description="Basic and acidic residues" evidence="4">
    <location>
        <begin position="238"/>
        <end position="382"/>
    </location>
</feature>
<feature type="compositionally biased region" description="Low complexity" evidence="4">
    <location>
        <begin position="611"/>
        <end position="629"/>
    </location>
</feature>
<feature type="compositionally biased region" description="Low complexity" evidence="4">
    <location>
        <begin position="213"/>
        <end position="231"/>
    </location>
</feature>
<feature type="compositionally biased region" description="Polar residues" evidence="4">
    <location>
        <begin position="29"/>
        <end position="41"/>
    </location>
</feature>
<feature type="compositionally biased region" description="Basic and acidic residues" evidence="4">
    <location>
        <begin position="1777"/>
        <end position="1793"/>
    </location>
</feature>
<dbReference type="PRINTS" id="PR01887">
    <property type="entry name" value="SPECTRNALPHA"/>
</dbReference>
<dbReference type="Pfam" id="PF05672">
    <property type="entry name" value="MAP7"/>
    <property type="match status" value="1"/>
</dbReference>
<feature type="non-terminal residue" evidence="6">
    <location>
        <position position="1799"/>
    </location>
</feature>
<dbReference type="SMART" id="SM00326">
    <property type="entry name" value="SH3"/>
    <property type="match status" value="3"/>
</dbReference>
<dbReference type="CDD" id="cd12142">
    <property type="entry name" value="SH3_D21-like"/>
    <property type="match status" value="1"/>
</dbReference>
<evidence type="ECO:0000259" key="5">
    <source>
        <dbReference type="PROSITE" id="PS50002"/>
    </source>
</evidence>
<feature type="compositionally biased region" description="Basic and acidic residues" evidence="4">
    <location>
        <begin position="396"/>
        <end position="405"/>
    </location>
</feature>
<evidence type="ECO:0000256" key="2">
    <source>
        <dbReference type="ARBA" id="ARBA00022443"/>
    </source>
</evidence>
<feature type="domain" description="SH3" evidence="5">
    <location>
        <begin position="1335"/>
        <end position="1395"/>
    </location>
</feature>
<feature type="compositionally biased region" description="Basic and acidic residues" evidence="4">
    <location>
        <begin position="646"/>
        <end position="662"/>
    </location>
</feature>
<feature type="compositionally biased region" description="Basic residues" evidence="4">
    <location>
        <begin position="581"/>
        <end position="595"/>
    </location>
</feature>
<accession>A0A8J4X3Y4</accession>
<evidence type="ECO:0000256" key="1">
    <source>
        <dbReference type="ARBA" id="ARBA00006481"/>
    </source>
</evidence>
<feature type="non-terminal residue" evidence="6">
    <location>
        <position position="1"/>
    </location>
</feature>
<feature type="region of interest" description="Disordered" evidence="4">
    <location>
        <begin position="1777"/>
        <end position="1799"/>
    </location>
</feature>
<feature type="compositionally biased region" description="Polar residues" evidence="4">
    <location>
        <begin position="713"/>
        <end position="739"/>
    </location>
</feature>
<dbReference type="SUPFAM" id="SSF50044">
    <property type="entry name" value="SH3-domain"/>
    <property type="match status" value="3"/>
</dbReference>
<dbReference type="GO" id="GO:0003677">
    <property type="term" value="F:DNA binding"/>
    <property type="evidence" value="ECO:0007669"/>
    <property type="project" value="TreeGrafter"/>
</dbReference>
<gene>
    <name evidence="6" type="ORF">DAT39_008817</name>
</gene>
<name>A0A8J4X3Y4_CLAMG</name>
<feature type="region of interest" description="Disordered" evidence="4">
    <location>
        <begin position="1119"/>
        <end position="1232"/>
    </location>
</feature>
<feature type="compositionally biased region" description="Polar residues" evidence="4">
    <location>
        <begin position="1701"/>
        <end position="1716"/>
    </location>
</feature>
<comment type="similarity">
    <text evidence="1">Belongs to the BCLAF1/THRAP3 family.</text>
</comment>
<feature type="compositionally biased region" description="Basic and acidic residues" evidence="4">
    <location>
        <begin position="1145"/>
        <end position="1161"/>
    </location>
</feature>
<keyword evidence="2 3" id="KW-0728">SH3 domain</keyword>
<feature type="compositionally biased region" description="Polar residues" evidence="4">
    <location>
        <begin position="678"/>
        <end position="695"/>
    </location>
</feature>
<feature type="domain" description="SH3" evidence="5">
    <location>
        <begin position="1416"/>
        <end position="1475"/>
    </location>
</feature>
<dbReference type="InterPro" id="IPR008604">
    <property type="entry name" value="MAP7_fam"/>
</dbReference>
<feature type="compositionally biased region" description="Basic and acidic residues" evidence="4">
    <location>
        <begin position="1119"/>
        <end position="1133"/>
    </location>
</feature>
<dbReference type="Gene3D" id="2.30.30.40">
    <property type="entry name" value="SH3 Domains"/>
    <property type="match status" value="3"/>
</dbReference>
<dbReference type="Proteomes" id="UP000727407">
    <property type="component" value="Unassembled WGS sequence"/>
</dbReference>
<keyword evidence="6" id="KW-0675">Receptor</keyword>
<feature type="compositionally biased region" description="Basic and acidic residues" evidence="4">
    <location>
        <begin position="1598"/>
        <end position="1624"/>
    </location>
</feature>
<dbReference type="Pfam" id="PF14604">
    <property type="entry name" value="SH3_9"/>
    <property type="match status" value="1"/>
</dbReference>
<dbReference type="CDD" id="cd11874">
    <property type="entry name" value="SH3_CD2AP-like_2"/>
    <property type="match status" value="1"/>
</dbReference>
<feature type="region of interest" description="Disordered" evidence="4">
    <location>
        <begin position="1573"/>
        <end position="1732"/>
    </location>
</feature>
<dbReference type="GO" id="GO:0016592">
    <property type="term" value="C:mediator complex"/>
    <property type="evidence" value="ECO:0007669"/>
    <property type="project" value="TreeGrafter"/>
</dbReference>
<evidence type="ECO:0000256" key="4">
    <source>
        <dbReference type="SAM" id="MobiDB-lite"/>
    </source>
</evidence>
<feature type="compositionally biased region" description="Basic residues" evidence="4">
    <location>
        <begin position="1174"/>
        <end position="1189"/>
    </location>
</feature>
<feature type="region of interest" description="Disordered" evidence="4">
    <location>
        <begin position="558"/>
        <end position="629"/>
    </location>
</feature>
<dbReference type="GO" id="GO:0003712">
    <property type="term" value="F:transcription coregulator activity"/>
    <property type="evidence" value="ECO:0007669"/>
    <property type="project" value="TreeGrafter"/>
</dbReference>
<evidence type="ECO:0000256" key="3">
    <source>
        <dbReference type="PROSITE-ProRule" id="PRU00192"/>
    </source>
</evidence>
<dbReference type="GO" id="GO:0015630">
    <property type="term" value="C:microtubule cytoskeleton"/>
    <property type="evidence" value="ECO:0007669"/>
    <property type="project" value="InterPro"/>
</dbReference>
<dbReference type="InterPro" id="IPR029199">
    <property type="entry name" value="THRAP3_BCLAF1"/>
</dbReference>
<reference evidence="6" key="1">
    <citation type="submission" date="2020-07" db="EMBL/GenBank/DDBJ databases">
        <title>Clarias magur genome sequencing, assembly and annotation.</title>
        <authorList>
            <person name="Kushwaha B."/>
            <person name="Kumar R."/>
            <person name="Das P."/>
            <person name="Joshi C.G."/>
            <person name="Kumar D."/>
            <person name="Nagpure N.S."/>
            <person name="Pandey M."/>
            <person name="Agarwal S."/>
            <person name="Srivastava S."/>
            <person name="Singh M."/>
            <person name="Sahoo L."/>
            <person name="Jayasankar P."/>
            <person name="Meher P.K."/>
            <person name="Koringa P.G."/>
            <person name="Iquebal M.A."/>
            <person name="Das S.P."/>
            <person name="Bit A."/>
            <person name="Patnaik S."/>
            <person name="Patel N."/>
            <person name="Shah T.M."/>
            <person name="Hinsu A."/>
            <person name="Jena J.K."/>
        </authorList>
    </citation>
    <scope>NUCLEOTIDE SEQUENCE</scope>
    <source>
        <strain evidence="6">CIFAMagur01</strain>
        <tissue evidence="6">Testis</tissue>
    </source>
</reference>
<feature type="compositionally biased region" description="Polar residues" evidence="4">
    <location>
        <begin position="137"/>
        <end position="152"/>
    </location>
</feature>
<dbReference type="GO" id="GO:0000226">
    <property type="term" value="P:microtubule cytoskeleton organization"/>
    <property type="evidence" value="ECO:0007669"/>
    <property type="project" value="InterPro"/>
</dbReference>
<dbReference type="InterPro" id="IPR036028">
    <property type="entry name" value="SH3-like_dom_sf"/>
</dbReference>
<feature type="region of interest" description="Disordered" evidence="4">
    <location>
        <begin position="641"/>
        <end position="739"/>
    </location>
</feature>
<feature type="region of interest" description="Disordered" evidence="4">
    <location>
        <begin position="836"/>
        <end position="863"/>
    </location>
</feature>
<dbReference type="Pfam" id="PF00018">
    <property type="entry name" value="SH3_1"/>
    <property type="match status" value="1"/>
</dbReference>
<feature type="region of interest" description="Disordered" evidence="4">
    <location>
        <begin position="28"/>
        <end position="443"/>
    </location>
</feature>
<protein>
    <submittedName>
        <fullName evidence="6">Thyroid hormone receptor-associated protein 3-like isoform X1</fullName>
    </submittedName>
</protein>
<dbReference type="PANTHER" id="PTHR15268:SF16">
    <property type="entry name" value="THYROID HORMONE RECEPTOR-ASSOCIATED PROTEIN 3"/>
    <property type="match status" value="1"/>
</dbReference>
<keyword evidence="7" id="KW-1185">Reference proteome</keyword>
<dbReference type="PROSITE" id="PS50002">
    <property type="entry name" value="SH3"/>
    <property type="match status" value="3"/>
</dbReference>
<feature type="compositionally biased region" description="Basic residues" evidence="4">
    <location>
        <begin position="153"/>
        <end position="162"/>
    </location>
</feature>
<dbReference type="InterPro" id="IPR001452">
    <property type="entry name" value="SH3_domain"/>
</dbReference>
<dbReference type="PRINTS" id="PR00452">
    <property type="entry name" value="SH3DOMAIN"/>
</dbReference>
<feature type="region of interest" description="Disordered" evidence="4">
    <location>
        <begin position="791"/>
        <end position="811"/>
    </location>
</feature>
<feature type="region of interest" description="Disordered" evidence="4">
    <location>
        <begin position="941"/>
        <end position="964"/>
    </location>
</feature>
<feature type="compositionally biased region" description="Basic and acidic residues" evidence="4">
    <location>
        <begin position="82"/>
        <end position="112"/>
    </location>
</feature>
<organism evidence="6 7">
    <name type="scientific">Clarias magur</name>
    <name type="common">Asian catfish</name>
    <name type="synonym">Macropteronotus magur</name>
    <dbReference type="NCBI Taxonomy" id="1594786"/>
    <lineage>
        <taxon>Eukaryota</taxon>
        <taxon>Metazoa</taxon>
        <taxon>Chordata</taxon>
        <taxon>Craniata</taxon>
        <taxon>Vertebrata</taxon>
        <taxon>Euteleostomi</taxon>
        <taxon>Actinopterygii</taxon>
        <taxon>Neopterygii</taxon>
        <taxon>Teleostei</taxon>
        <taxon>Ostariophysi</taxon>
        <taxon>Siluriformes</taxon>
        <taxon>Clariidae</taxon>
        <taxon>Clarias</taxon>
    </lineage>
</organism>
<dbReference type="EMBL" id="QNUK01000112">
    <property type="protein sequence ID" value="KAF5901439.1"/>
    <property type="molecule type" value="Genomic_DNA"/>
</dbReference>